<feature type="signal peptide" evidence="1">
    <location>
        <begin position="1"/>
        <end position="18"/>
    </location>
</feature>
<keyword evidence="1" id="KW-0732">Signal</keyword>
<feature type="chain" id="PRO_5047441563" evidence="1">
    <location>
        <begin position="19"/>
        <end position="372"/>
    </location>
</feature>
<dbReference type="InterPro" id="IPR015168">
    <property type="entry name" value="SsuA/THI5"/>
</dbReference>
<name>A0ABQ4F6R2_9ACTN</name>
<evidence type="ECO:0000256" key="1">
    <source>
        <dbReference type="SAM" id="SignalP"/>
    </source>
</evidence>
<dbReference type="RefSeq" id="WP_204284004.1">
    <property type="nucleotide sequence ID" value="NZ_BAABEJ010000003.1"/>
</dbReference>
<dbReference type="Gene3D" id="3.40.190.10">
    <property type="entry name" value="Periplasmic binding protein-like II"/>
    <property type="match status" value="2"/>
</dbReference>
<keyword evidence="4" id="KW-1185">Reference proteome</keyword>
<feature type="domain" description="SsuA/THI5-like" evidence="2">
    <location>
        <begin position="54"/>
        <end position="267"/>
    </location>
</feature>
<proteinExistence type="predicted"/>
<protein>
    <submittedName>
        <fullName evidence="3">Exported protein</fullName>
    </submittedName>
</protein>
<reference evidence="3 4" key="1">
    <citation type="submission" date="2021-01" db="EMBL/GenBank/DDBJ databases">
        <title>Whole genome shotgun sequence of Microbispora amethystogenes NBRC 101907.</title>
        <authorList>
            <person name="Komaki H."/>
            <person name="Tamura T."/>
        </authorList>
    </citation>
    <scope>NUCLEOTIDE SEQUENCE [LARGE SCALE GENOMIC DNA]</scope>
    <source>
        <strain evidence="3 4">NBRC 101907</strain>
    </source>
</reference>
<gene>
    <name evidence="3" type="ORF">Mam01_06530</name>
</gene>
<dbReference type="PROSITE" id="PS51257">
    <property type="entry name" value="PROKAR_LIPOPROTEIN"/>
    <property type="match status" value="1"/>
</dbReference>
<organism evidence="3 4">
    <name type="scientific">Microbispora amethystogenes</name>
    <dbReference type="NCBI Taxonomy" id="1427754"/>
    <lineage>
        <taxon>Bacteria</taxon>
        <taxon>Bacillati</taxon>
        <taxon>Actinomycetota</taxon>
        <taxon>Actinomycetes</taxon>
        <taxon>Streptosporangiales</taxon>
        <taxon>Streptosporangiaceae</taxon>
        <taxon>Microbispora</taxon>
    </lineage>
</organism>
<dbReference type="Pfam" id="PF09084">
    <property type="entry name" value="NMT1"/>
    <property type="match status" value="1"/>
</dbReference>
<evidence type="ECO:0000313" key="3">
    <source>
        <dbReference type="EMBL" id="GIH30489.1"/>
    </source>
</evidence>
<dbReference type="EMBL" id="BOOB01000004">
    <property type="protein sequence ID" value="GIH30489.1"/>
    <property type="molecule type" value="Genomic_DNA"/>
</dbReference>
<dbReference type="SUPFAM" id="SSF53850">
    <property type="entry name" value="Periplasmic binding protein-like II"/>
    <property type="match status" value="1"/>
</dbReference>
<comment type="caution">
    <text evidence="3">The sequence shown here is derived from an EMBL/GenBank/DDBJ whole genome shotgun (WGS) entry which is preliminary data.</text>
</comment>
<evidence type="ECO:0000259" key="2">
    <source>
        <dbReference type="Pfam" id="PF09084"/>
    </source>
</evidence>
<sequence>MRKSLVAIAVLVATALTACSGGDETGGVAAAPSSGGKTKVTYVTTAAVPGSTQIALFAVPTAMKYFEEEGLDVTLQTTNGSTAALQVIAAGDALATNAEVVSTMAAVQKGVDVRTVGSINTSFPWKIGVPEGSKIATAADLKGKKIGIISLASGSNLFTRSFLQQNGLNPDTDVQLLPVGQGAQAKAALDSHQVDALALYAELFAQLEMSGSSFTYLQNPPLFDGMPSIAFTARADDLTDARKDVLTRYMRAAYKGLMFAAVNPEAAVEMGTKVFPQIAGPNASPQKKKELVTLMKAWLSTSSPQSGDPSTWPDWGVLTEDGLNKAAEYAVSTGQVAKKPVPSEVWNGSLVTEVNKFDKEALIKQARDYTTG</sequence>
<accession>A0ABQ4F6R2</accession>
<dbReference type="PANTHER" id="PTHR30024">
    <property type="entry name" value="ALIPHATIC SULFONATES-BINDING PROTEIN-RELATED"/>
    <property type="match status" value="1"/>
</dbReference>
<dbReference type="Proteomes" id="UP000651728">
    <property type="component" value="Unassembled WGS sequence"/>
</dbReference>
<evidence type="ECO:0000313" key="4">
    <source>
        <dbReference type="Proteomes" id="UP000651728"/>
    </source>
</evidence>